<evidence type="ECO:0000259" key="4">
    <source>
        <dbReference type="PROSITE" id="PS01124"/>
    </source>
</evidence>
<dbReference type="InterPro" id="IPR011051">
    <property type="entry name" value="RmlC_Cupin_sf"/>
</dbReference>
<feature type="domain" description="HTH araC/xylS-type" evidence="4">
    <location>
        <begin position="145"/>
        <end position="249"/>
    </location>
</feature>
<dbReference type="Proteomes" id="UP001595844">
    <property type="component" value="Unassembled WGS sequence"/>
</dbReference>
<organism evidence="5 6">
    <name type="scientific">Nocardia halotolerans</name>
    <dbReference type="NCBI Taxonomy" id="1755878"/>
    <lineage>
        <taxon>Bacteria</taxon>
        <taxon>Bacillati</taxon>
        <taxon>Actinomycetota</taxon>
        <taxon>Actinomycetes</taxon>
        <taxon>Mycobacteriales</taxon>
        <taxon>Nocardiaceae</taxon>
        <taxon>Nocardia</taxon>
    </lineage>
</organism>
<dbReference type="Pfam" id="PF12833">
    <property type="entry name" value="HTH_18"/>
    <property type="match status" value="1"/>
</dbReference>
<evidence type="ECO:0000313" key="5">
    <source>
        <dbReference type="EMBL" id="MFC4375089.1"/>
    </source>
</evidence>
<dbReference type="Gene3D" id="1.10.10.60">
    <property type="entry name" value="Homeodomain-like"/>
    <property type="match status" value="1"/>
</dbReference>
<dbReference type="InterPro" id="IPR050204">
    <property type="entry name" value="AraC_XylS_family_regulators"/>
</dbReference>
<dbReference type="SMART" id="SM00342">
    <property type="entry name" value="HTH_ARAC"/>
    <property type="match status" value="1"/>
</dbReference>
<keyword evidence="2" id="KW-0238">DNA-binding</keyword>
<keyword evidence="1" id="KW-0805">Transcription regulation</keyword>
<dbReference type="PROSITE" id="PS01124">
    <property type="entry name" value="HTH_ARAC_FAMILY_2"/>
    <property type="match status" value="1"/>
</dbReference>
<protein>
    <submittedName>
        <fullName evidence="5">AraC family transcriptional regulator</fullName>
    </submittedName>
</protein>
<proteinExistence type="predicted"/>
<sequence>MTKKSERAARPHRPEPNGVASRWLGGVVFTPGLMAFTGGIGDAAAHAHAAVQVLFVARGQLTVADAAGNTAPATVAIIPPGVIHRVHAEPGTSGFVAFLDPDSITAHAALTRLAGMPADAATSWIAAATPRPEHPGPAPLPGGARRCHPLVTEALQRAADWDGGPPSLTELAAQVGISPSRLSHVVADQIGLPYAAWRRWTRLQRGFAVVRDGGSLTDAAHTAGFADSAHLARTCRDLIGITPTEALIATGWRPPRIQVS</sequence>
<dbReference type="EMBL" id="JBHSDL010000014">
    <property type="protein sequence ID" value="MFC4375089.1"/>
    <property type="molecule type" value="Genomic_DNA"/>
</dbReference>
<evidence type="ECO:0000256" key="2">
    <source>
        <dbReference type="ARBA" id="ARBA00023125"/>
    </source>
</evidence>
<evidence type="ECO:0000313" key="6">
    <source>
        <dbReference type="Proteomes" id="UP001595844"/>
    </source>
</evidence>
<keyword evidence="3" id="KW-0804">Transcription</keyword>
<reference evidence="6" key="1">
    <citation type="journal article" date="2019" name="Int. J. Syst. Evol. Microbiol.">
        <title>The Global Catalogue of Microorganisms (GCM) 10K type strain sequencing project: providing services to taxonomists for standard genome sequencing and annotation.</title>
        <authorList>
            <consortium name="The Broad Institute Genomics Platform"/>
            <consortium name="The Broad Institute Genome Sequencing Center for Infectious Disease"/>
            <person name="Wu L."/>
            <person name="Ma J."/>
        </authorList>
    </citation>
    <scope>NUCLEOTIDE SEQUENCE [LARGE SCALE GENOMIC DNA]</scope>
    <source>
        <strain evidence="6">IBRC-M 10490</strain>
    </source>
</reference>
<name>A0ABV8VGG1_9NOCA</name>
<dbReference type="RefSeq" id="WP_378561210.1">
    <property type="nucleotide sequence ID" value="NZ_JBHSDL010000014.1"/>
</dbReference>
<evidence type="ECO:0000256" key="1">
    <source>
        <dbReference type="ARBA" id="ARBA00023015"/>
    </source>
</evidence>
<keyword evidence="6" id="KW-1185">Reference proteome</keyword>
<evidence type="ECO:0000256" key="3">
    <source>
        <dbReference type="ARBA" id="ARBA00023163"/>
    </source>
</evidence>
<comment type="caution">
    <text evidence="5">The sequence shown here is derived from an EMBL/GenBank/DDBJ whole genome shotgun (WGS) entry which is preliminary data.</text>
</comment>
<dbReference type="PANTHER" id="PTHR46796">
    <property type="entry name" value="HTH-TYPE TRANSCRIPTIONAL ACTIVATOR RHAS-RELATED"/>
    <property type="match status" value="1"/>
</dbReference>
<accession>A0ABV8VGG1</accession>
<dbReference type="SUPFAM" id="SSF51182">
    <property type="entry name" value="RmlC-like cupins"/>
    <property type="match status" value="1"/>
</dbReference>
<gene>
    <name evidence="5" type="ORF">ACFO5K_13375</name>
</gene>
<dbReference type="InterPro" id="IPR018060">
    <property type="entry name" value="HTH_AraC"/>
</dbReference>